<dbReference type="Pfam" id="PF11706">
    <property type="entry name" value="zf-CGNR"/>
    <property type="match status" value="1"/>
</dbReference>
<organism evidence="2 3">
    <name type="scientific">Sphaerisporangium dianthi</name>
    <dbReference type="NCBI Taxonomy" id="1436120"/>
    <lineage>
        <taxon>Bacteria</taxon>
        <taxon>Bacillati</taxon>
        <taxon>Actinomycetota</taxon>
        <taxon>Actinomycetes</taxon>
        <taxon>Streptosporangiales</taxon>
        <taxon>Streptosporangiaceae</taxon>
        <taxon>Sphaerisporangium</taxon>
    </lineage>
</organism>
<protein>
    <submittedName>
        <fullName evidence="2">CGNR zinc finger domain-containing protein</fullName>
    </submittedName>
</protein>
<feature type="domain" description="Zinc finger CGNR" evidence="1">
    <location>
        <begin position="6"/>
        <end position="47"/>
    </location>
</feature>
<evidence type="ECO:0000259" key="1">
    <source>
        <dbReference type="Pfam" id="PF11706"/>
    </source>
</evidence>
<sequence>MSGPGRCGGVQHCQWAFYDHAGDKTGRCCNMATCGNKSKAKSYRRRQVESATAGIPRTP</sequence>
<evidence type="ECO:0000313" key="3">
    <source>
        <dbReference type="Proteomes" id="UP001596004"/>
    </source>
</evidence>
<dbReference type="EMBL" id="JBHSFP010000067">
    <property type="protein sequence ID" value="MFC4536975.1"/>
    <property type="molecule type" value="Genomic_DNA"/>
</dbReference>
<proteinExistence type="predicted"/>
<keyword evidence="3" id="KW-1185">Reference proteome</keyword>
<reference evidence="3" key="1">
    <citation type="journal article" date="2019" name="Int. J. Syst. Evol. Microbiol.">
        <title>The Global Catalogue of Microorganisms (GCM) 10K type strain sequencing project: providing services to taxonomists for standard genome sequencing and annotation.</title>
        <authorList>
            <consortium name="The Broad Institute Genomics Platform"/>
            <consortium name="The Broad Institute Genome Sequencing Center for Infectious Disease"/>
            <person name="Wu L."/>
            <person name="Ma J."/>
        </authorList>
    </citation>
    <scope>NUCLEOTIDE SEQUENCE [LARGE SCALE GENOMIC DNA]</scope>
    <source>
        <strain evidence="3">CGMCC 4.7132</strain>
    </source>
</reference>
<dbReference type="RefSeq" id="WP_380852445.1">
    <property type="nucleotide sequence ID" value="NZ_JBHSFP010000067.1"/>
</dbReference>
<dbReference type="InterPro" id="IPR023286">
    <property type="entry name" value="ABATE_dom_sf"/>
</dbReference>
<gene>
    <name evidence="2" type="ORF">ACFO60_39910</name>
</gene>
<dbReference type="Proteomes" id="UP001596004">
    <property type="component" value="Unassembled WGS sequence"/>
</dbReference>
<dbReference type="InterPro" id="IPR021005">
    <property type="entry name" value="Znf_CGNR"/>
</dbReference>
<name>A0ABV9CUL4_9ACTN</name>
<accession>A0ABV9CUL4</accession>
<evidence type="ECO:0000313" key="2">
    <source>
        <dbReference type="EMBL" id="MFC4536975.1"/>
    </source>
</evidence>
<dbReference type="Gene3D" id="1.10.3300.10">
    <property type="entry name" value="Jann2411-like domain"/>
    <property type="match status" value="1"/>
</dbReference>
<comment type="caution">
    <text evidence="2">The sequence shown here is derived from an EMBL/GenBank/DDBJ whole genome shotgun (WGS) entry which is preliminary data.</text>
</comment>
<dbReference type="SUPFAM" id="SSF160904">
    <property type="entry name" value="Jann2411-like"/>
    <property type="match status" value="1"/>
</dbReference>